<dbReference type="Gene3D" id="3.40.190.10">
    <property type="entry name" value="Periplasmic binding protein-like II"/>
    <property type="match status" value="2"/>
</dbReference>
<dbReference type="InterPro" id="IPR000847">
    <property type="entry name" value="LysR_HTH_N"/>
</dbReference>
<dbReference type="InterPro" id="IPR036388">
    <property type="entry name" value="WH-like_DNA-bd_sf"/>
</dbReference>
<evidence type="ECO:0000256" key="1">
    <source>
        <dbReference type="ARBA" id="ARBA00009437"/>
    </source>
</evidence>
<evidence type="ECO:0000259" key="5">
    <source>
        <dbReference type="PROSITE" id="PS50931"/>
    </source>
</evidence>
<dbReference type="Gene3D" id="1.10.10.10">
    <property type="entry name" value="Winged helix-like DNA-binding domain superfamily/Winged helix DNA-binding domain"/>
    <property type="match status" value="1"/>
</dbReference>
<evidence type="ECO:0000256" key="2">
    <source>
        <dbReference type="ARBA" id="ARBA00023015"/>
    </source>
</evidence>
<evidence type="ECO:0000313" key="7">
    <source>
        <dbReference type="Proteomes" id="UP001602245"/>
    </source>
</evidence>
<comment type="similarity">
    <text evidence="1">Belongs to the LysR transcriptional regulatory family.</text>
</comment>
<keyword evidence="3" id="KW-0238">DNA-binding</keyword>
<dbReference type="PANTHER" id="PTHR30346">
    <property type="entry name" value="TRANSCRIPTIONAL DUAL REGULATOR HCAR-RELATED"/>
    <property type="match status" value="1"/>
</dbReference>
<dbReference type="SUPFAM" id="SSF46785">
    <property type="entry name" value="Winged helix' DNA-binding domain"/>
    <property type="match status" value="1"/>
</dbReference>
<evidence type="ECO:0000313" key="6">
    <source>
        <dbReference type="EMBL" id="MFF5296394.1"/>
    </source>
</evidence>
<keyword evidence="7" id="KW-1185">Reference proteome</keyword>
<reference evidence="6 7" key="1">
    <citation type="submission" date="2024-10" db="EMBL/GenBank/DDBJ databases">
        <title>The Natural Products Discovery Center: Release of the First 8490 Sequenced Strains for Exploring Actinobacteria Biosynthetic Diversity.</title>
        <authorList>
            <person name="Kalkreuter E."/>
            <person name="Kautsar S.A."/>
            <person name="Yang D."/>
            <person name="Bader C.D."/>
            <person name="Teijaro C.N."/>
            <person name="Fluegel L."/>
            <person name="Davis C.M."/>
            <person name="Simpson J.R."/>
            <person name="Lauterbach L."/>
            <person name="Steele A.D."/>
            <person name="Gui C."/>
            <person name="Meng S."/>
            <person name="Li G."/>
            <person name="Viehrig K."/>
            <person name="Ye F."/>
            <person name="Su P."/>
            <person name="Kiefer A.F."/>
            <person name="Nichols A."/>
            <person name="Cepeda A.J."/>
            <person name="Yan W."/>
            <person name="Fan B."/>
            <person name="Jiang Y."/>
            <person name="Adhikari A."/>
            <person name="Zheng C.-J."/>
            <person name="Schuster L."/>
            <person name="Cowan T.M."/>
            <person name="Smanski M.J."/>
            <person name="Chevrette M.G."/>
            <person name="De Carvalho L.P.S."/>
            <person name="Shen B."/>
        </authorList>
    </citation>
    <scope>NUCLEOTIDE SEQUENCE [LARGE SCALE GENOMIC DNA]</scope>
    <source>
        <strain evidence="6 7">NPDC000087</strain>
    </source>
</reference>
<dbReference type="SUPFAM" id="SSF53850">
    <property type="entry name" value="Periplasmic binding protein-like II"/>
    <property type="match status" value="1"/>
</dbReference>
<sequence length="301" mass="31769">MIDVRRLAVLREVARHGSFNRAAAALRLTPSAVSQQISALERGLGVTVVRRSTRGVELTDAGRVLAEASDAITAELANAEEEIARLATAHTERLTVATFTSGGQRLLPAALLRFTAEHPGVELTVLENEPEDSLGLVLSGAADLALAYHFDGPPPKHKGLTWTPLLDDPMWIVLPAGHPLGGRESVTLAELAGERWVHGCLAIVDMLDHYSAMAGFEVITACRGTDYVFAQSLVRAGVGVSMIPQVALTADQGGLATVPLAPPCPSRFVGIVTAQRRTRPLAEALSKALHETVAGLPLPAA</sequence>
<dbReference type="Proteomes" id="UP001602245">
    <property type="component" value="Unassembled WGS sequence"/>
</dbReference>
<proteinExistence type="inferred from homology"/>
<dbReference type="EMBL" id="JBIAZU010000008">
    <property type="protein sequence ID" value="MFF5296394.1"/>
    <property type="molecule type" value="Genomic_DNA"/>
</dbReference>
<evidence type="ECO:0000256" key="4">
    <source>
        <dbReference type="ARBA" id="ARBA00023163"/>
    </source>
</evidence>
<feature type="domain" description="HTH lysR-type" evidence="5">
    <location>
        <begin position="2"/>
        <end position="59"/>
    </location>
</feature>
<name>A0ABW6WSW1_9ACTN</name>
<dbReference type="InterPro" id="IPR005119">
    <property type="entry name" value="LysR_subst-bd"/>
</dbReference>
<keyword evidence="2" id="KW-0805">Transcription regulation</keyword>
<protein>
    <submittedName>
        <fullName evidence="6">LysR family transcriptional regulator</fullName>
    </submittedName>
</protein>
<dbReference type="Pfam" id="PF03466">
    <property type="entry name" value="LysR_substrate"/>
    <property type="match status" value="1"/>
</dbReference>
<comment type="caution">
    <text evidence="6">The sequence shown here is derived from an EMBL/GenBank/DDBJ whole genome shotgun (WGS) entry which is preliminary data.</text>
</comment>
<dbReference type="Pfam" id="PF00126">
    <property type="entry name" value="HTH_1"/>
    <property type="match status" value="1"/>
</dbReference>
<dbReference type="InterPro" id="IPR036390">
    <property type="entry name" value="WH_DNA-bd_sf"/>
</dbReference>
<dbReference type="CDD" id="cd08423">
    <property type="entry name" value="PBP2_LTTR_like_6"/>
    <property type="match status" value="1"/>
</dbReference>
<organism evidence="6 7">
    <name type="scientific">Paractinoplanes globisporus</name>
    <dbReference type="NCBI Taxonomy" id="113565"/>
    <lineage>
        <taxon>Bacteria</taxon>
        <taxon>Bacillati</taxon>
        <taxon>Actinomycetota</taxon>
        <taxon>Actinomycetes</taxon>
        <taxon>Micromonosporales</taxon>
        <taxon>Micromonosporaceae</taxon>
        <taxon>Paractinoplanes</taxon>
    </lineage>
</organism>
<evidence type="ECO:0000256" key="3">
    <source>
        <dbReference type="ARBA" id="ARBA00023125"/>
    </source>
</evidence>
<gene>
    <name evidence="6" type="ORF">ACFY35_43745</name>
</gene>
<accession>A0ABW6WSW1</accession>
<dbReference type="PANTHER" id="PTHR30346:SF29">
    <property type="entry name" value="LYSR SUBSTRATE-BINDING"/>
    <property type="match status" value="1"/>
</dbReference>
<dbReference type="PROSITE" id="PS50931">
    <property type="entry name" value="HTH_LYSR"/>
    <property type="match status" value="1"/>
</dbReference>
<dbReference type="RefSeq" id="WP_020517164.1">
    <property type="nucleotide sequence ID" value="NZ_JBIAZU010000008.1"/>
</dbReference>
<keyword evidence="4" id="KW-0804">Transcription</keyword>